<feature type="region of interest" description="Disordered" evidence="1">
    <location>
        <begin position="1"/>
        <end position="31"/>
    </location>
</feature>
<protein>
    <submittedName>
        <fullName evidence="2">Uncharacterized protein</fullName>
    </submittedName>
</protein>
<dbReference type="EMBL" id="FOFT01000012">
    <property type="protein sequence ID" value="SES36833.1"/>
    <property type="molecule type" value="Genomic_DNA"/>
</dbReference>
<proteinExistence type="predicted"/>
<accession>A0A1H9WTY5</accession>
<name>A0A1H9WTY5_9PSEU</name>
<feature type="compositionally biased region" description="Basic and acidic residues" evidence="1">
    <location>
        <begin position="18"/>
        <end position="31"/>
    </location>
</feature>
<organism evidence="2 3">
    <name type="scientific">Lentzea flaviverrucosa</name>
    <dbReference type="NCBI Taxonomy" id="200379"/>
    <lineage>
        <taxon>Bacteria</taxon>
        <taxon>Bacillati</taxon>
        <taxon>Actinomycetota</taxon>
        <taxon>Actinomycetes</taxon>
        <taxon>Pseudonocardiales</taxon>
        <taxon>Pseudonocardiaceae</taxon>
        <taxon>Lentzea</taxon>
    </lineage>
</organism>
<gene>
    <name evidence="2" type="ORF">SAMN05216195_112187</name>
</gene>
<dbReference type="Proteomes" id="UP000199028">
    <property type="component" value="Unassembled WGS sequence"/>
</dbReference>
<dbReference type="RefSeq" id="WP_090069480.1">
    <property type="nucleotide sequence ID" value="NZ_FOFT01000012.1"/>
</dbReference>
<evidence type="ECO:0000313" key="3">
    <source>
        <dbReference type="Proteomes" id="UP000199028"/>
    </source>
</evidence>
<feature type="compositionally biased region" description="Acidic residues" evidence="1">
    <location>
        <begin position="7"/>
        <end position="17"/>
    </location>
</feature>
<sequence>MAHPEDAEAFDWDDDADERGNTAHLAESRPDRPAISAWEAEQVFDNGGVFVPNKKNRSGDWKLIGRADSGRVLTLVLQYDEERRIIRVFTGWDSTAGERSRYL</sequence>
<reference evidence="3" key="1">
    <citation type="submission" date="2016-10" db="EMBL/GenBank/DDBJ databases">
        <authorList>
            <person name="Varghese N."/>
            <person name="Submissions S."/>
        </authorList>
    </citation>
    <scope>NUCLEOTIDE SEQUENCE [LARGE SCALE GENOMIC DNA]</scope>
    <source>
        <strain evidence="3">CGMCC 4.578</strain>
    </source>
</reference>
<dbReference type="AlphaFoldDB" id="A0A1H9WTY5"/>
<evidence type="ECO:0000313" key="2">
    <source>
        <dbReference type="EMBL" id="SES36833.1"/>
    </source>
</evidence>
<dbReference type="OrthoDB" id="5196805at2"/>
<evidence type="ECO:0000256" key="1">
    <source>
        <dbReference type="SAM" id="MobiDB-lite"/>
    </source>
</evidence>
<keyword evidence="3" id="KW-1185">Reference proteome</keyword>